<comment type="caution">
    <text evidence="5">The sequence shown here is derived from an EMBL/GenBank/DDBJ whole genome shotgun (WGS) entry which is preliminary data.</text>
</comment>
<dbReference type="PROSITE" id="PS50943">
    <property type="entry name" value="HTH_CROC1"/>
    <property type="match status" value="1"/>
</dbReference>
<sequence length="234" mass="27268">MDSIGERLSLKMKENGLNPNKIAVSTGIHPTTIKNYLNNIGNPDSLKLDKVAEVLDINLKWVLTGEGEVERKKELLKDEVVNHVAENLMYVPLVNQYAYGGYLNGFNDPTYIEELPKIPFLVEKEHKGDYICFEVKGDSMDDGTHESYLERDILLCRNVRKDFWKSKLHINKWDFVIVHKDNGICVKRIIKHDVEKGIITCHSLNDYYEDFDMDLRDVTKIFNIVDIQRKRNRR</sequence>
<evidence type="ECO:0000259" key="4">
    <source>
        <dbReference type="PROSITE" id="PS50943"/>
    </source>
</evidence>
<dbReference type="EMBL" id="JAJJMM010000001">
    <property type="protein sequence ID" value="MCC9066333.1"/>
    <property type="molecule type" value="Genomic_DNA"/>
</dbReference>
<keyword evidence="3" id="KW-0804">Transcription</keyword>
<dbReference type="RefSeq" id="WP_230040202.1">
    <property type="nucleotide sequence ID" value="NZ_JAJJMM010000001.1"/>
</dbReference>
<keyword evidence="1" id="KW-0805">Transcription regulation</keyword>
<reference evidence="5" key="1">
    <citation type="submission" date="2021-11" db="EMBL/GenBank/DDBJ databases">
        <title>Description of novel Flavobacterium species.</title>
        <authorList>
            <person name="Saticioglu I.B."/>
            <person name="Ay H."/>
            <person name="Altun S."/>
            <person name="Duman M."/>
        </authorList>
    </citation>
    <scope>NUCLEOTIDE SEQUENCE</scope>
    <source>
        <strain evidence="5">F-30</strain>
    </source>
</reference>
<dbReference type="SUPFAM" id="SSF47413">
    <property type="entry name" value="lambda repressor-like DNA-binding domains"/>
    <property type="match status" value="1"/>
</dbReference>
<organism evidence="5 6">
    <name type="scientific">Flavobacterium piscisymbiosum</name>
    <dbReference type="NCBI Taxonomy" id="2893753"/>
    <lineage>
        <taxon>Bacteria</taxon>
        <taxon>Pseudomonadati</taxon>
        <taxon>Bacteroidota</taxon>
        <taxon>Flavobacteriia</taxon>
        <taxon>Flavobacteriales</taxon>
        <taxon>Flavobacteriaceae</taxon>
        <taxon>Flavobacterium</taxon>
    </lineage>
</organism>
<dbReference type="PANTHER" id="PTHR40661">
    <property type="match status" value="1"/>
</dbReference>
<feature type="domain" description="HTH cro/C1-type" evidence="4">
    <location>
        <begin position="8"/>
        <end position="62"/>
    </location>
</feature>
<keyword evidence="2" id="KW-0238">DNA-binding</keyword>
<dbReference type="Pfam" id="PF12844">
    <property type="entry name" value="HTH_19"/>
    <property type="match status" value="1"/>
</dbReference>
<proteinExistence type="predicted"/>
<evidence type="ECO:0000256" key="3">
    <source>
        <dbReference type="ARBA" id="ARBA00023163"/>
    </source>
</evidence>
<name>A0ABS8MLT6_9FLAO</name>
<evidence type="ECO:0000313" key="6">
    <source>
        <dbReference type="Proteomes" id="UP001430679"/>
    </source>
</evidence>
<dbReference type="CDD" id="cd00093">
    <property type="entry name" value="HTH_XRE"/>
    <property type="match status" value="1"/>
</dbReference>
<evidence type="ECO:0000256" key="1">
    <source>
        <dbReference type="ARBA" id="ARBA00023015"/>
    </source>
</evidence>
<evidence type="ECO:0000256" key="2">
    <source>
        <dbReference type="ARBA" id="ARBA00023125"/>
    </source>
</evidence>
<dbReference type="InterPro" id="IPR015927">
    <property type="entry name" value="Peptidase_S24_S26A/B/C"/>
</dbReference>
<gene>
    <name evidence="5" type="ORF">LNP81_25370</name>
</gene>
<dbReference type="SUPFAM" id="SSF51306">
    <property type="entry name" value="LexA/Signal peptidase"/>
    <property type="match status" value="1"/>
</dbReference>
<protein>
    <submittedName>
        <fullName evidence="5">Helix-turn-helix domain-containing protein</fullName>
    </submittedName>
</protein>
<accession>A0ABS8MLT6</accession>
<dbReference type="PANTHER" id="PTHR40661:SF3">
    <property type="entry name" value="FELS-1 PROPHAGE TRANSCRIPTIONAL REGULATOR"/>
    <property type="match status" value="1"/>
</dbReference>
<dbReference type="InterPro" id="IPR001387">
    <property type="entry name" value="Cro/C1-type_HTH"/>
</dbReference>
<evidence type="ECO:0000313" key="5">
    <source>
        <dbReference type="EMBL" id="MCC9066333.1"/>
    </source>
</evidence>
<dbReference type="Gene3D" id="1.10.260.40">
    <property type="entry name" value="lambda repressor-like DNA-binding domains"/>
    <property type="match status" value="1"/>
</dbReference>
<dbReference type="Gene3D" id="2.10.109.10">
    <property type="entry name" value="Umud Fragment, subunit A"/>
    <property type="match status" value="1"/>
</dbReference>
<dbReference type="Proteomes" id="UP001430679">
    <property type="component" value="Unassembled WGS sequence"/>
</dbReference>
<dbReference type="Pfam" id="PF00717">
    <property type="entry name" value="Peptidase_S24"/>
    <property type="match status" value="1"/>
</dbReference>
<dbReference type="SMART" id="SM00530">
    <property type="entry name" value="HTH_XRE"/>
    <property type="match status" value="1"/>
</dbReference>
<dbReference type="InterPro" id="IPR010982">
    <property type="entry name" value="Lambda_DNA-bd_dom_sf"/>
</dbReference>
<keyword evidence="6" id="KW-1185">Reference proteome</keyword>
<dbReference type="InterPro" id="IPR036286">
    <property type="entry name" value="LexA/Signal_pep-like_sf"/>
</dbReference>